<dbReference type="Pfam" id="PF04819">
    <property type="entry name" value="DUF716"/>
    <property type="match status" value="1"/>
</dbReference>
<evidence type="ECO:0000256" key="1">
    <source>
        <dbReference type="ARBA" id="ARBA00004141"/>
    </source>
</evidence>
<dbReference type="AlphaFoldDB" id="A0AAV8TV70"/>
<evidence type="ECO:0000256" key="2">
    <source>
        <dbReference type="ARBA" id="ARBA00006948"/>
    </source>
</evidence>
<evidence type="ECO:0000313" key="7">
    <source>
        <dbReference type="EMBL" id="KAJ8770856.1"/>
    </source>
</evidence>
<feature type="transmembrane region" description="Helical" evidence="6">
    <location>
        <begin position="55"/>
        <end position="76"/>
    </location>
</feature>
<keyword evidence="4 6" id="KW-1133">Transmembrane helix</keyword>
<sequence>MTTSVHVVGHLTPGIGLMFLGFWHLFNHIKLHVQNPISYVSSPWFSTSKIKYLELYIIMLETSISMFMEVFFLRVWHQLFHPNVTFPSNNLHNYEHFVILTTFFVYATFAIVLDILKPKARYALTQSLFALAFVQLLLLIHYHSADHVGLEGQYHLLFEITIVVSLVTIILGINFPTSFTLSFIRSTSILYQGFWFAFTGFMLWTPSMVPKGCFLYPEGGRKMVKCNGEEALSRAKSLANIQFSWCLVGVTIIVMSLYLIMSKLYTKKIEYSVLSSETMFKEDSEDVESPKK</sequence>
<feature type="transmembrane region" description="Helical" evidence="6">
    <location>
        <begin position="189"/>
        <end position="209"/>
    </location>
</feature>
<accession>A0AAV8TV70</accession>
<evidence type="ECO:0000256" key="3">
    <source>
        <dbReference type="ARBA" id="ARBA00022692"/>
    </source>
</evidence>
<proteinExistence type="inferred from homology"/>
<evidence type="ECO:0000313" key="8">
    <source>
        <dbReference type="Proteomes" id="UP001159364"/>
    </source>
</evidence>
<comment type="subcellular location">
    <subcellularLocation>
        <location evidence="1">Membrane</location>
        <topology evidence="1">Multi-pass membrane protein</topology>
    </subcellularLocation>
</comment>
<reference evidence="7 8" key="1">
    <citation type="submission" date="2021-09" db="EMBL/GenBank/DDBJ databases">
        <title>Genomic insights and catalytic innovation underlie evolution of tropane alkaloids biosynthesis.</title>
        <authorList>
            <person name="Wang Y.-J."/>
            <person name="Tian T."/>
            <person name="Huang J.-P."/>
            <person name="Huang S.-X."/>
        </authorList>
    </citation>
    <scope>NUCLEOTIDE SEQUENCE [LARGE SCALE GENOMIC DNA]</scope>
    <source>
        <strain evidence="7">KIB-2018</strain>
        <tissue evidence="7">Leaf</tissue>
    </source>
</reference>
<keyword evidence="3 6" id="KW-0812">Transmembrane</keyword>
<comment type="caution">
    <text evidence="7">The sequence shown here is derived from an EMBL/GenBank/DDBJ whole genome shotgun (WGS) entry which is preliminary data.</text>
</comment>
<keyword evidence="8" id="KW-1185">Reference proteome</keyword>
<feature type="transmembrane region" description="Helical" evidence="6">
    <location>
        <begin position="123"/>
        <end position="142"/>
    </location>
</feature>
<protein>
    <submittedName>
        <fullName evidence="7">Uncharacterized protein</fullName>
    </submittedName>
</protein>
<comment type="similarity">
    <text evidence="2">Belongs to the TMEM45 family.</text>
</comment>
<evidence type="ECO:0000256" key="4">
    <source>
        <dbReference type="ARBA" id="ARBA00022989"/>
    </source>
</evidence>
<feature type="transmembrane region" description="Helical" evidence="6">
    <location>
        <begin position="154"/>
        <end position="177"/>
    </location>
</feature>
<dbReference type="Proteomes" id="UP001159364">
    <property type="component" value="Linkage Group LG03"/>
</dbReference>
<evidence type="ECO:0000256" key="6">
    <source>
        <dbReference type="SAM" id="Phobius"/>
    </source>
</evidence>
<name>A0AAV8TV70_9ROSI</name>
<dbReference type="PANTHER" id="PTHR46285:SF3">
    <property type="entry name" value="PROTEINASE INHIBITOR I4, SERPIN (DUF716)"/>
    <property type="match status" value="1"/>
</dbReference>
<organism evidence="7 8">
    <name type="scientific">Erythroxylum novogranatense</name>
    <dbReference type="NCBI Taxonomy" id="1862640"/>
    <lineage>
        <taxon>Eukaryota</taxon>
        <taxon>Viridiplantae</taxon>
        <taxon>Streptophyta</taxon>
        <taxon>Embryophyta</taxon>
        <taxon>Tracheophyta</taxon>
        <taxon>Spermatophyta</taxon>
        <taxon>Magnoliopsida</taxon>
        <taxon>eudicotyledons</taxon>
        <taxon>Gunneridae</taxon>
        <taxon>Pentapetalae</taxon>
        <taxon>rosids</taxon>
        <taxon>fabids</taxon>
        <taxon>Malpighiales</taxon>
        <taxon>Erythroxylaceae</taxon>
        <taxon>Erythroxylum</taxon>
    </lineage>
</organism>
<dbReference type="GO" id="GO:0016020">
    <property type="term" value="C:membrane"/>
    <property type="evidence" value="ECO:0007669"/>
    <property type="project" value="UniProtKB-SubCell"/>
</dbReference>
<gene>
    <name evidence="7" type="ORF">K2173_021771</name>
</gene>
<feature type="transmembrane region" description="Helical" evidence="6">
    <location>
        <begin position="96"/>
        <end position="116"/>
    </location>
</feature>
<evidence type="ECO:0000256" key="5">
    <source>
        <dbReference type="ARBA" id="ARBA00023136"/>
    </source>
</evidence>
<dbReference type="PANTHER" id="PTHR46285">
    <property type="entry name" value="PROTEINASE INHIBITOR I4, SERPIN (DUF716)-RELATED"/>
    <property type="match status" value="1"/>
</dbReference>
<feature type="transmembrane region" description="Helical" evidence="6">
    <location>
        <begin position="242"/>
        <end position="261"/>
    </location>
</feature>
<dbReference type="EMBL" id="JAIWQS010000003">
    <property type="protein sequence ID" value="KAJ8770856.1"/>
    <property type="molecule type" value="Genomic_DNA"/>
</dbReference>
<dbReference type="InterPro" id="IPR006904">
    <property type="entry name" value="DUF716"/>
</dbReference>
<feature type="transmembrane region" description="Helical" evidence="6">
    <location>
        <begin position="6"/>
        <end position="26"/>
    </location>
</feature>
<keyword evidence="5 6" id="KW-0472">Membrane</keyword>